<dbReference type="SUPFAM" id="SSF53335">
    <property type="entry name" value="S-adenosyl-L-methionine-dependent methyltransferases"/>
    <property type="match status" value="1"/>
</dbReference>
<dbReference type="GO" id="GO:0050660">
    <property type="term" value="F:flavin adenine dinucleotide binding"/>
    <property type="evidence" value="ECO:0007669"/>
    <property type="project" value="InterPro"/>
</dbReference>
<dbReference type="GO" id="GO:0032259">
    <property type="term" value="P:methylation"/>
    <property type="evidence" value="ECO:0007669"/>
    <property type="project" value="InterPro"/>
</dbReference>
<dbReference type="Gene3D" id="3.20.20.70">
    <property type="entry name" value="Aldolase class I"/>
    <property type="match status" value="1"/>
</dbReference>
<evidence type="ECO:0000313" key="9">
    <source>
        <dbReference type="WBParaSite" id="ALUE_0000462501-mRNA-1"/>
    </source>
</evidence>
<dbReference type="PANTHER" id="PTHR11082">
    <property type="entry name" value="TRNA-DIHYDROURIDINE SYNTHASE"/>
    <property type="match status" value="1"/>
</dbReference>
<dbReference type="CDD" id="cd02440">
    <property type="entry name" value="AdoMet_MTases"/>
    <property type="match status" value="1"/>
</dbReference>
<evidence type="ECO:0000256" key="2">
    <source>
        <dbReference type="ARBA" id="ARBA00022630"/>
    </source>
</evidence>
<keyword evidence="5" id="KW-0560">Oxidoreductase</keyword>
<dbReference type="AlphaFoldDB" id="A0A9J2P443"/>
<evidence type="ECO:0000259" key="6">
    <source>
        <dbReference type="Pfam" id="PF01207"/>
    </source>
</evidence>
<dbReference type="PANTHER" id="PTHR11082:SF31">
    <property type="entry name" value="TRNA-DIHYDROURIDINE(20A_20B) SYNTHASE [NAD(P)+]-LIKE"/>
    <property type="match status" value="1"/>
</dbReference>
<dbReference type="InterPro" id="IPR007848">
    <property type="entry name" value="Small_mtfrase_dom"/>
</dbReference>
<dbReference type="PROSITE" id="PS01136">
    <property type="entry name" value="UPF0034"/>
    <property type="match status" value="1"/>
</dbReference>
<proteinExistence type="predicted"/>
<dbReference type="InterPro" id="IPR018517">
    <property type="entry name" value="tRNA_hU_synthase_CS"/>
</dbReference>
<evidence type="ECO:0000313" key="8">
    <source>
        <dbReference type="Proteomes" id="UP000036681"/>
    </source>
</evidence>
<keyword evidence="8" id="KW-1185">Reference proteome</keyword>
<reference evidence="9" key="1">
    <citation type="submission" date="2023-03" db="UniProtKB">
        <authorList>
            <consortium name="WormBaseParasite"/>
        </authorList>
    </citation>
    <scope>IDENTIFICATION</scope>
</reference>
<sequence length="595" mass="66431">MRRFKKKKKHFEWFLSELETFDEPKLNLEQYATSPELAVAILRTVCDDGQIEGCCVADLGCGCGILALGAAHLGASYCLGVDVDEDVLAVCQRNVDHCELSDVVELVQMDVTHRTAVLRPLFDTVLMNPPFGTKNNAGIDVKFVEASLSIVRDGGRVYSLHKSSTRDYVLKNARRLGVEGECIAELRWDLPATYKHHRKLSLDIAVDLIRYTKSMTVYDNEACCDESPARPSSCLSKWVRCVDNTTRGGRFVVDVVDDCKRMQFEYQPLFVAAPMVRYSKLPFRSLVRLYGADLVYTPMINANNFITSEECRSSEFTTNKYDSPTIVQFASNDPVEFAAATELVYRYCSGVDLNCGCPKRDVMRGGYGSSLLSTPERIADMIAHARRRIADTQFTISVKIRLNSDIRRTVELCRQVESAGASYICVHGRTPTQRSEPANHEAIALVKSAMRIPIIANGAIGSYQEALQVAKRTQTDGVMAANGLLDNPAMFAGHDSTPVQCVLDWVSKPKINASFLQSKGQRSITICEIGFSLLLQLLEKLRITAEQGSAFDLFHQQLIFMLRSTLTSPQRTLFNELTSRAAVVDFLNYHLFDIK</sequence>
<dbReference type="GO" id="GO:0003676">
    <property type="term" value="F:nucleic acid binding"/>
    <property type="evidence" value="ECO:0007669"/>
    <property type="project" value="InterPro"/>
</dbReference>
<evidence type="ECO:0000259" key="7">
    <source>
        <dbReference type="Pfam" id="PF05175"/>
    </source>
</evidence>
<dbReference type="GO" id="GO:0017150">
    <property type="term" value="F:tRNA dihydrouridine synthase activity"/>
    <property type="evidence" value="ECO:0007669"/>
    <property type="project" value="InterPro"/>
</dbReference>
<evidence type="ECO:0000256" key="3">
    <source>
        <dbReference type="ARBA" id="ARBA00022643"/>
    </source>
</evidence>
<dbReference type="SUPFAM" id="SSF51395">
    <property type="entry name" value="FMN-linked oxidoreductases"/>
    <property type="match status" value="1"/>
</dbReference>
<keyword evidence="2" id="KW-0285">Flavoprotein</keyword>
<accession>A0A9J2P443</accession>
<organism evidence="8 9">
    <name type="scientific">Ascaris lumbricoides</name>
    <name type="common">Giant roundworm</name>
    <dbReference type="NCBI Taxonomy" id="6252"/>
    <lineage>
        <taxon>Eukaryota</taxon>
        <taxon>Metazoa</taxon>
        <taxon>Ecdysozoa</taxon>
        <taxon>Nematoda</taxon>
        <taxon>Chromadorea</taxon>
        <taxon>Rhabditida</taxon>
        <taxon>Spirurina</taxon>
        <taxon>Ascaridomorpha</taxon>
        <taxon>Ascaridoidea</taxon>
        <taxon>Ascarididae</taxon>
        <taxon>Ascaris</taxon>
    </lineage>
</organism>
<dbReference type="Pfam" id="PF05175">
    <property type="entry name" value="MTS"/>
    <property type="match status" value="1"/>
</dbReference>
<dbReference type="Gene3D" id="3.40.50.150">
    <property type="entry name" value="Vaccinia Virus protein VP39"/>
    <property type="match status" value="1"/>
</dbReference>
<dbReference type="InterPro" id="IPR002052">
    <property type="entry name" value="DNA_methylase_N6_adenine_CS"/>
</dbReference>
<protein>
    <submittedName>
        <fullName evidence="9">DUS-like FMN-binding domain-containing protein</fullName>
    </submittedName>
</protein>
<dbReference type="GO" id="GO:0008757">
    <property type="term" value="F:S-adenosylmethionine-dependent methyltransferase activity"/>
    <property type="evidence" value="ECO:0007669"/>
    <property type="project" value="UniProtKB-ARBA"/>
</dbReference>
<name>A0A9J2P443_ASCLU</name>
<dbReference type="Proteomes" id="UP000036681">
    <property type="component" value="Unplaced"/>
</dbReference>
<feature type="domain" description="Methyltransferase small" evidence="7">
    <location>
        <begin position="56"/>
        <end position="158"/>
    </location>
</feature>
<dbReference type="WBParaSite" id="ALUE_0000462501-mRNA-1">
    <property type="protein sequence ID" value="ALUE_0000462501-mRNA-1"/>
    <property type="gene ID" value="ALUE_0000462501"/>
</dbReference>
<keyword evidence="4" id="KW-0819">tRNA processing</keyword>
<keyword evidence="3" id="KW-0288">FMN</keyword>
<dbReference type="InterPro" id="IPR013785">
    <property type="entry name" value="Aldolase_TIM"/>
</dbReference>
<evidence type="ECO:0000256" key="4">
    <source>
        <dbReference type="ARBA" id="ARBA00022694"/>
    </source>
</evidence>
<dbReference type="Pfam" id="PF01207">
    <property type="entry name" value="Dus"/>
    <property type="match status" value="1"/>
</dbReference>
<evidence type="ECO:0000256" key="1">
    <source>
        <dbReference type="ARBA" id="ARBA00001917"/>
    </source>
</evidence>
<dbReference type="PROSITE" id="PS00092">
    <property type="entry name" value="N6_MTASE"/>
    <property type="match status" value="1"/>
</dbReference>
<dbReference type="CDD" id="cd02801">
    <property type="entry name" value="DUS_like_FMN"/>
    <property type="match status" value="1"/>
</dbReference>
<feature type="domain" description="DUS-like FMN-binding" evidence="6">
    <location>
        <begin position="272"/>
        <end position="494"/>
    </location>
</feature>
<comment type="cofactor">
    <cofactor evidence="1">
        <name>FMN</name>
        <dbReference type="ChEBI" id="CHEBI:58210"/>
    </cofactor>
</comment>
<dbReference type="InterPro" id="IPR035587">
    <property type="entry name" value="DUS-like_FMN-bd"/>
</dbReference>
<evidence type="ECO:0000256" key="5">
    <source>
        <dbReference type="ARBA" id="ARBA00023002"/>
    </source>
</evidence>
<dbReference type="InterPro" id="IPR029063">
    <property type="entry name" value="SAM-dependent_MTases_sf"/>
</dbReference>